<dbReference type="SUPFAM" id="SSF53448">
    <property type="entry name" value="Nucleotide-diphospho-sugar transferases"/>
    <property type="match status" value="1"/>
</dbReference>
<evidence type="ECO:0000313" key="3">
    <source>
        <dbReference type="Proteomes" id="UP000464178"/>
    </source>
</evidence>
<accession>A0A6P2CV92</accession>
<dbReference type="RefSeq" id="WP_197909459.1">
    <property type="nucleotide sequence ID" value="NZ_LR593886.1"/>
</dbReference>
<reference evidence="2 3" key="1">
    <citation type="submission" date="2019-05" db="EMBL/GenBank/DDBJ databases">
        <authorList>
            <consortium name="Science for Life Laboratories"/>
        </authorList>
    </citation>
    <scope>NUCLEOTIDE SEQUENCE [LARGE SCALE GENOMIC DNA]</scope>
    <source>
        <strain evidence="2">Soil9</strain>
    </source>
</reference>
<keyword evidence="3" id="KW-1185">Reference proteome</keyword>
<dbReference type="InterPro" id="IPR025877">
    <property type="entry name" value="MobA-like_NTP_Trfase"/>
</dbReference>
<organism evidence="2 3">
    <name type="scientific">Gemmata massiliana</name>
    <dbReference type="NCBI Taxonomy" id="1210884"/>
    <lineage>
        <taxon>Bacteria</taxon>
        <taxon>Pseudomonadati</taxon>
        <taxon>Planctomycetota</taxon>
        <taxon>Planctomycetia</taxon>
        <taxon>Gemmatales</taxon>
        <taxon>Gemmataceae</taxon>
        <taxon>Gemmata</taxon>
    </lineage>
</organism>
<dbReference type="Proteomes" id="UP000464178">
    <property type="component" value="Chromosome"/>
</dbReference>
<protein>
    <recommendedName>
        <fullName evidence="1">MobA-like NTP transferase domain-containing protein</fullName>
    </recommendedName>
</protein>
<proteinExistence type="predicted"/>
<gene>
    <name evidence="2" type="ORF">SOIL9_60900</name>
</gene>
<dbReference type="AlphaFoldDB" id="A0A6P2CV92"/>
<name>A0A6P2CV92_9BACT</name>
<dbReference type="Pfam" id="PF12804">
    <property type="entry name" value="NTP_transf_3"/>
    <property type="match status" value="1"/>
</dbReference>
<dbReference type="CDD" id="cd04182">
    <property type="entry name" value="GT_2_like_f"/>
    <property type="match status" value="1"/>
</dbReference>
<dbReference type="EMBL" id="LR593886">
    <property type="protein sequence ID" value="VTR91624.1"/>
    <property type="molecule type" value="Genomic_DNA"/>
</dbReference>
<dbReference type="PANTHER" id="PTHR43777:SF1">
    <property type="entry name" value="MOLYBDENUM COFACTOR CYTIDYLYLTRANSFERASE"/>
    <property type="match status" value="1"/>
</dbReference>
<dbReference type="KEGG" id="gms:SOIL9_60900"/>
<sequence length="196" mass="20076">MTGVGAVILAAGGSSRMGRPKQLLPYHGRSLLRHAAAVALAGGCEPVVVVLGAAADQMRTELEGLAGTGAGNPGWAQGPGTSGRGGLASVGEPEAVVFLLCDQPLVDEDHVRRLIGAWRETGRPMVASGYDGTVGVPALFARETFPRLRTLDPVSGAKQLLLGTPEAVAVVPFPAGAIDLDTPGDYERFRTDPAGS</sequence>
<evidence type="ECO:0000313" key="2">
    <source>
        <dbReference type="EMBL" id="VTR91624.1"/>
    </source>
</evidence>
<feature type="domain" description="MobA-like NTP transferase" evidence="1">
    <location>
        <begin position="6"/>
        <end position="161"/>
    </location>
</feature>
<dbReference type="Gene3D" id="3.90.550.10">
    <property type="entry name" value="Spore Coat Polysaccharide Biosynthesis Protein SpsA, Chain A"/>
    <property type="match status" value="1"/>
</dbReference>
<dbReference type="InterPro" id="IPR029044">
    <property type="entry name" value="Nucleotide-diphossugar_trans"/>
</dbReference>
<evidence type="ECO:0000259" key="1">
    <source>
        <dbReference type="Pfam" id="PF12804"/>
    </source>
</evidence>
<dbReference type="GO" id="GO:0016779">
    <property type="term" value="F:nucleotidyltransferase activity"/>
    <property type="evidence" value="ECO:0007669"/>
    <property type="project" value="UniProtKB-ARBA"/>
</dbReference>
<dbReference type="PANTHER" id="PTHR43777">
    <property type="entry name" value="MOLYBDENUM COFACTOR CYTIDYLYLTRANSFERASE"/>
    <property type="match status" value="1"/>
</dbReference>